<reference evidence="3 4" key="1">
    <citation type="submission" date="2020-08" db="EMBL/GenBank/DDBJ databases">
        <title>Genomic Encyclopedia of Type Strains, Phase IV (KMG-IV): sequencing the most valuable type-strain genomes for metagenomic binning, comparative biology and taxonomic classification.</title>
        <authorList>
            <person name="Goeker M."/>
        </authorList>
    </citation>
    <scope>NUCLEOTIDE SEQUENCE [LARGE SCALE GENOMIC DNA]</scope>
    <source>
        <strain evidence="3 4">DSM 40141</strain>
    </source>
</reference>
<keyword evidence="1" id="KW-0418">Kinase</keyword>
<gene>
    <name evidence="3" type="ORF">HNQ79_002034</name>
</gene>
<dbReference type="Proteomes" id="UP000540423">
    <property type="component" value="Unassembled WGS sequence"/>
</dbReference>
<dbReference type="AlphaFoldDB" id="A0A7X0HFX7"/>
<dbReference type="CDD" id="cd16936">
    <property type="entry name" value="HATPase_RsbW-like"/>
    <property type="match status" value="1"/>
</dbReference>
<dbReference type="Gene3D" id="3.30.565.10">
    <property type="entry name" value="Histidine kinase-like ATPase, C-terminal domain"/>
    <property type="match status" value="1"/>
</dbReference>
<keyword evidence="4" id="KW-1185">Reference proteome</keyword>
<organism evidence="3 4">
    <name type="scientific">Streptomyces candidus</name>
    <dbReference type="NCBI Taxonomy" id="67283"/>
    <lineage>
        <taxon>Bacteria</taxon>
        <taxon>Bacillati</taxon>
        <taxon>Actinomycetota</taxon>
        <taxon>Actinomycetes</taxon>
        <taxon>Kitasatosporales</taxon>
        <taxon>Streptomycetaceae</taxon>
        <taxon>Streptomyces</taxon>
    </lineage>
</organism>
<dbReference type="InterPro" id="IPR050267">
    <property type="entry name" value="Anti-sigma-factor_SerPK"/>
</dbReference>
<evidence type="ECO:0000256" key="1">
    <source>
        <dbReference type="ARBA" id="ARBA00022527"/>
    </source>
</evidence>
<dbReference type="InterPro" id="IPR036890">
    <property type="entry name" value="HATPase_C_sf"/>
</dbReference>
<comment type="caution">
    <text evidence="3">The sequence shown here is derived from an EMBL/GenBank/DDBJ whole genome shotgun (WGS) entry which is preliminary data.</text>
</comment>
<feature type="domain" description="Histidine kinase/HSP90-like ATPase" evidence="2">
    <location>
        <begin position="4"/>
        <end position="108"/>
    </location>
</feature>
<dbReference type="InterPro" id="IPR003594">
    <property type="entry name" value="HATPase_dom"/>
</dbReference>
<dbReference type="PANTHER" id="PTHR35526:SF3">
    <property type="entry name" value="ANTI-SIGMA-F FACTOR RSBW"/>
    <property type="match status" value="1"/>
</dbReference>
<keyword evidence="1" id="KW-0808">Transferase</keyword>
<evidence type="ECO:0000259" key="2">
    <source>
        <dbReference type="Pfam" id="PF13581"/>
    </source>
</evidence>
<dbReference type="Pfam" id="PF13581">
    <property type="entry name" value="HATPase_c_2"/>
    <property type="match status" value="1"/>
</dbReference>
<dbReference type="RefSeq" id="WP_229923527.1">
    <property type="nucleotide sequence ID" value="NZ_BNBN01000007.1"/>
</dbReference>
<evidence type="ECO:0000313" key="3">
    <source>
        <dbReference type="EMBL" id="MBB6435577.1"/>
    </source>
</evidence>
<keyword evidence="1" id="KW-0723">Serine/threonine-protein kinase</keyword>
<proteinExistence type="predicted"/>
<dbReference type="GO" id="GO:0004674">
    <property type="term" value="F:protein serine/threonine kinase activity"/>
    <property type="evidence" value="ECO:0007669"/>
    <property type="project" value="UniProtKB-KW"/>
</dbReference>
<name>A0A7X0HFX7_9ACTN</name>
<evidence type="ECO:0000313" key="4">
    <source>
        <dbReference type="Proteomes" id="UP000540423"/>
    </source>
</evidence>
<sequence>MGLARGELRKSLASWGLSECEFTAVLVLSELLTNAVQHARVPGRQVATRFSRSGSMVRIEVHDASPVWPEVRVPDPYSCGGRGLGLVAELSDQWGVSDRTGVGKCVWAELGPG</sequence>
<protein>
    <submittedName>
        <fullName evidence="3">Anti-sigma regulatory factor (Ser/Thr protein kinase)</fullName>
    </submittedName>
</protein>
<dbReference type="EMBL" id="JACHEM010000004">
    <property type="protein sequence ID" value="MBB6435577.1"/>
    <property type="molecule type" value="Genomic_DNA"/>
</dbReference>
<dbReference type="PANTHER" id="PTHR35526">
    <property type="entry name" value="ANTI-SIGMA-F FACTOR RSBW-RELATED"/>
    <property type="match status" value="1"/>
</dbReference>
<dbReference type="SUPFAM" id="SSF55874">
    <property type="entry name" value="ATPase domain of HSP90 chaperone/DNA topoisomerase II/histidine kinase"/>
    <property type="match status" value="1"/>
</dbReference>
<accession>A0A7X0HFX7</accession>